<dbReference type="PANTHER" id="PTHR42852:SF17">
    <property type="entry name" value="THIOREDOXIN-LIKE PROTEIN HI_1115"/>
    <property type="match status" value="1"/>
</dbReference>
<sequence length="653" mass="73954">MRKWLSILATLATVHSAANAQEDSARLRGWEIPVAGTPMNLRYFPAGGPLEGKQQVNGTIYLFNNYHWQLDDVNFTKHGSQWTGSYHVPANCAFVAIKLTDNEGNADNNNDRGFVATAIRKEGGRLPGGALAWATFRKPSFNKAPGGYFEKFDLNNEALEMWIRKEMQEFPDSMPRFFDSYIAMLKISTGDEFEEKAPRNLEKFGRFHNITEAGYNTIYNVYKFQLKNNEKADSIRKVILTKYPKGSTARFLRYNEVFLGGEMNEAKMAAMEQFLKDFPISEAKKDTPFTQHYQYHNIQRTLAAAYVARNETAKLAALVPEMDFTTLTEVYHHNFVGAFLIGKIPIEKLYDKSVIVMTEFLKKRNDLSYMEDRYTPKQALALAARQVDEKLAVHIGMLTRKGEYKTAASLLPYISEAGTYKNASLNEARVTIFERMGRKKEVLPAMEASVRANAATPVILEKLKKSYKGKADAFDTYLTSLKPAVDKEKIKSELINEPYTAFSLENMEGKQVSSADWKDKIVVIDYWATWCFPCKAAFPGMQLAVNKFKNDPAVGFYFVATMERGDHYKADIKKYITSSGYTFNVLYDDENPATEGKDRVFKSMTPVFKSAAIPRKVILKNGLIRYTSEGYLGSPSGLADELSYVIELLKAEK</sequence>
<dbReference type="InterPro" id="IPR036249">
    <property type="entry name" value="Thioredoxin-like_sf"/>
</dbReference>
<dbReference type="InterPro" id="IPR050553">
    <property type="entry name" value="Thioredoxin_ResA/DsbE_sf"/>
</dbReference>
<reference evidence="3" key="1">
    <citation type="submission" date="2022-10" db="EMBL/GenBank/DDBJ databases">
        <title>Chitinophaga sp. nov., isolated from soil.</title>
        <authorList>
            <person name="Jeon C.O."/>
        </authorList>
    </citation>
    <scope>NUCLEOTIDE SEQUENCE</scope>
    <source>
        <strain evidence="3">R8</strain>
    </source>
</reference>
<dbReference type="PANTHER" id="PTHR42852">
    <property type="entry name" value="THIOL:DISULFIDE INTERCHANGE PROTEIN DSBE"/>
    <property type="match status" value="1"/>
</dbReference>
<dbReference type="SUPFAM" id="SSF52833">
    <property type="entry name" value="Thioredoxin-like"/>
    <property type="match status" value="1"/>
</dbReference>
<dbReference type="InterPro" id="IPR000866">
    <property type="entry name" value="AhpC/TSA"/>
</dbReference>
<dbReference type="RefSeq" id="WP_264282085.1">
    <property type="nucleotide sequence ID" value="NZ_CP107006.1"/>
</dbReference>
<evidence type="ECO:0000313" key="3">
    <source>
        <dbReference type="EMBL" id="UYQ94136.1"/>
    </source>
</evidence>
<gene>
    <name evidence="3" type="ORF">MKQ68_03395</name>
</gene>
<keyword evidence="4" id="KW-1185">Reference proteome</keyword>
<dbReference type="EMBL" id="CP107006">
    <property type="protein sequence ID" value="UYQ94136.1"/>
    <property type="molecule type" value="Genomic_DNA"/>
</dbReference>
<feature type="chain" id="PRO_5047548485" evidence="1">
    <location>
        <begin position="21"/>
        <end position="653"/>
    </location>
</feature>
<accession>A0ABY6J765</accession>
<evidence type="ECO:0000313" key="4">
    <source>
        <dbReference type="Proteomes" id="UP001162741"/>
    </source>
</evidence>
<keyword evidence="1" id="KW-0732">Signal</keyword>
<dbReference type="Proteomes" id="UP001162741">
    <property type="component" value="Chromosome"/>
</dbReference>
<dbReference type="Gene3D" id="3.40.30.10">
    <property type="entry name" value="Glutaredoxin"/>
    <property type="match status" value="1"/>
</dbReference>
<feature type="signal peptide" evidence="1">
    <location>
        <begin position="1"/>
        <end position="20"/>
    </location>
</feature>
<proteinExistence type="predicted"/>
<dbReference type="Pfam" id="PF00578">
    <property type="entry name" value="AhpC-TSA"/>
    <property type="match status" value="1"/>
</dbReference>
<dbReference type="InterPro" id="IPR013766">
    <property type="entry name" value="Thioredoxin_domain"/>
</dbReference>
<name>A0ABY6J765_9BACT</name>
<feature type="domain" description="Thioredoxin" evidence="2">
    <location>
        <begin position="493"/>
        <end position="653"/>
    </location>
</feature>
<dbReference type="PROSITE" id="PS51352">
    <property type="entry name" value="THIOREDOXIN_2"/>
    <property type="match status" value="1"/>
</dbReference>
<protein>
    <submittedName>
        <fullName evidence="3">TlpA family protein disulfide reductase</fullName>
    </submittedName>
</protein>
<organism evidence="3 4">
    <name type="scientific">Chitinophaga horti</name>
    <dbReference type="NCBI Taxonomy" id="2920382"/>
    <lineage>
        <taxon>Bacteria</taxon>
        <taxon>Pseudomonadati</taxon>
        <taxon>Bacteroidota</taxon>
        <taxon>Chitinophagia</taxon>
        <taxon>Chitinophagales</taxon>
        <taxon>Chitinophagaceae</taxon>
        <taxon>Chitinophaga</taxon>
    </lineage>
</organism>
<dbReference type="CDD" id="cd02966">
    <property type="entry name" value="TlpA_like_family"/>
    <property type="match status" value="1"/>
</dbReference>
<evidence type="ECO:0000256" key="1">
    <source>
        <dbReference type="SAM" id="SignalP"/>
    </source>
</evidence>
<evidence type="ECO:0000259" key="2">
    <source>
        <dbReference type="PROSITE" id="PS51352"/>
    </source>
</evidence>